<dbReference type="InterPro" id="IPR010775">
    <property type="entry name" value="DUF1365"/>
</dbReference>
<accession>A0ABR9BED9</accession>
<proteinExistence type="predicted"/>
<gene>
    <name evidence="1" type="ORF">IFO67_16725</name>
</gene>
<organism evidence="1 2">
    <name type="scientific">Thauera sedimentorum</name>
    <dbReference type="NCBI Taxonomy" id="2767595"/>
    <lineage>
        <taxon>Bacteria</taxon>
        <taxon>Pseudomonadati</taxon>
        <taxon>Pseudomonadota</taxon>
        <taxon>Betaproteobacteria</taxon>
        <taxon>Rhodocyclales</taxon>
        <taxon>Zoogloeaceae</taxon>
        <taxon>Thauera</taxon>
    </lineage>
</organism>
<dbReference type="EMBL" id="JACYTO010000002">
    <property type="protein sequence ID" value="MBD8504536.1"/>
    <property type="molecule type" value="Genomic_DNA"/>
</dbReference>
<comment type="caution">
    <text evidence="1">The sequence shown here is derived from an EMBL/GenBank/DDBJ whole genome shotgun (WGS) entry which is preliminary data.</text>
</comment>
<dbReference type="PANTHER" id="PTHR33973">
    <property type="entry name" value="OS07G0153300 PROTEIN"/>
    <property type="match status" value="1"/>
</dbReference>
<sequence length="243" mass="27856">MHERAGEARNRFVYRLAFLRVPLSGWDALKVPLLAVDRPGIFSLRAADHGARDGSPLLPWIRELLAAHGLAATCDGEVVLQTMPRLFGYVFNPVSFWFCHDRDGRLRVVLAEVSNTFGERHNYLVHHHDLRPIEFGDELSARKVFHVSPFFPVRGEYRFRFASAGEVHSVRIDYWDGGECRLATRVGGRAQPLSGTSMTRWLAQFPLMTLGVTARIHWQALRLWRKRAAFFRKPLPPLEETTR</sequence>
<protein>
    <submittedName>
        <fullName evidence="1">DUF1365 domain-containing protein</fullName>
    </submittedName>
</protein>
<reference evidence="2" key="1">
    <citation type="submission" date="2023-07" db="EMBL/GenBank/DDBJ databases">
        <title>Thauera sp. CAU 1555 isolated from sand of Yaerae Beach.</title>
        <authorList>
            <person name="Kim W."/>
        </authorList>
    </citation>
    <scope>NUCLEOTIDE SEQUENCE [LARGE SCALE GENOMIC DNA]</scope>
    <source>
        <strain evidence="2">CAU 1555</strain>
    </source>
</reference>
<evidence type="ECO:0000313" key="1">
    <source>
        <dbReference type="EMBL" id="MBD8504536.1"/>
    </source>
</evidence>
<evidence type="ECO:0000313" key="2">
    <source>
        <dbReference type="Proteomes" id="UP000603602"/>
    </source>
</evidence>
<dbReference type="PANTHER" id="PTHR33973:SF4">
    <property type="entry name" value="OS07G0153300 PROTEIN"/>
    <property type="match status" value="1"/>
</dbReference>
<keyword evidence="2" id="KW-1185">Reference proteome</keyword>
<dbReference type="Proteomes" id="UP000603602">
    <property type="component" value="Unassembled WGS sequence"/>
</dbReference>
<dbReference type="Pfam" id="PF07103">
    <property type="entry name" value="DUF1365"/>
    <property type="match status" value="1"/>
</dbReference>
<name>A0ABR9BED9_9RHOO</name>